<reference evidence="2" key="1">
    <citation type="submission" date="2021-02" db="EMBL/GenBank/DDBJ databases">
        <authorList>
            <person name="Nowell W R."/>
        </authorList>
    </citation>
    <scope>NUCLEOTIDE SEQUENCE</scope>
</reference>
<evidence type="ECO:0000313" key="3">
    <source>
        <dbReference type="Proteomes" id="UP000663874"/>
    </source>
</evidence>
<comment type="caution">
    <text evidence="2">The sequence shown here is derived from an EMBL/GenBank/DDBJ whole genome shotgun (WGS) entry which is preliminary data.</text>
</comment>
<name>A0A819WEG0_9BILA</name>
<dbReference type="Proteomes" id="UP000663874">
    <property type="component" value="Unassembled WGS sequence"/>
</dbReference>
<evidence type="ECO:0000313" key="2">
    <source>
        <dbReference type="EMBL" id="CAF4121839.1"/>
    </source>
</evidence>
<accession>A0A819WEG0</accession>
<organism evidence="2 3">
    <name type="scientific">Rotaria sordida</name>
    <dbReference type="NCBI Taxonomy" id="392033"/>
    <lineage>
        <taxon>Eukaryota</taxon>
        <taxon>Metazoa</taxon>
        <taxon>Spiralia</taxon>
        <taxon>Gnathifera</taxon>
        <taxon>Rotifera</taxon>
        <taxon>Eurotatoria</taxon>
        <taxon>Bdelloidea</taxon>
        <taxon>Philodinida</taxon>
        <taxon>Philodinidae</taxon>
        <taxon>Rotaria</taxon>
    </lineage>
</organism>
<dbReference type="EMBL" id="CAJOBE010011026">
    <property type="protein sequence ID" value="CAF4121839.1"/>
    <property type="molecule type" value="Genomic_DNA"/>
</dbReference>
<dbReference type="AlphaFoldDB" id="A0A819WEG0"/>
<sequence>MALSFSTTNKFLLNNQQILRSVLILSVRYKQRGHIADHLVEHHRQSPLGKLKNGAAVDAFPPKDDTTKDLRTTPHDFK</sequence>
<protein>
    <submittedName>
        <fullName evidence="2">Uncharacterized protein</fullName>
    </submittedName>
</protein>
<feature type="compositionally biased region" description="Basic and acidic residues" evidence="1">
    <location>
        <begin position="61"/>
        <end position="78"/>
    </location>
</feature>
<proteinExistence type="predicted"/>
<gene>
    <name evidence="2" type="ORF">FNK824_LOCUS32339</name>
</gene>
<evidence type="ECO:0000256" key="1">
    <source>
        <dbReference type="SAM" id="MobiDB-lite"/>
    </source>
</evidence>
<feature type="region of interest" description="Disordered" evidence="1">
    <location>
        <begin position="44"/>
        <end position="78"/>
    </location>
</feature>